<protein>
    <submittedName>
        <fullName evidence="1">Uncharacterized protein</fullName>
    </submittedName>
</protein>
<dbReference type="EMBL" id="JAODUP010000330">
    <property type="protein sequence ID" value="KAK2152367.1"/>
    <property type="molecule type" value="Genomic_DNA"/>
</dbReference>
<organism evidence="1 2">
    <name type="scientific">Paralvinella palmiformis</name>
    <dbReference type="NCBI Taxonomy" id="53620"/>
    <lineage>
        <taxon>Eukaryota</taxon>
        <taxon>Metazoa</taxon>
        <taxon>Spiralia</taxon>
        <taxon>Lophotrochozoa</taxon>
        <taxon>Annelida</taxon>
        <taxon>Polychaeta</taxon>
        <taxon>Sedentaria</taxon>
        <taxon>Canalipalpata</taxon>
        <taxon>Terebellida</taxon>
        <taxon>Terebelliformia</taxon>
        <taxon>Alvinellidae</taxon>
        <taxon>Paralvinella</taxon>
    </lineage>
</organism>
<dbReference type="Proteomes" id="UP001208570">
    <property type="component" value="Unassembled WGS sequence"/>
</dbReference>
<proteinExistence type="predicted"/>
<keyword evidence="2" id="KW-1185">Reference proteome</keyword>
<reference evidence="1" key="1">
    <citation type="journal article" date="2023" name="Mol. Biol. Evol.">
        <title>Third-Generation Sequencing Reveals the Adaptive Role of the Epigenome in Three Deep-Sea Polychaetes.</title>
        <authorList>
            <person name="Perez M."/>
            <person name="Aroh O."/>
            <person name="Sun Y."/>
            <person name="Lan Y."/>
            <person name="Juniper S.K."/>
            <person name="Young C.R."/>
            <person name="Angers B."/>
            <person name="Qian P.Y."/>
        </authorList>
    </citation>
    <scope>NUCLEOTIDE SEQUENCE</scope>
    <source>
        <strain evidence="1">P08H-3</strain>
    </source>
</reference>
<gene>
    <name evidence="1" type="ORF">LSH36_330g03033</name>
</gene>
<dbReference type="AlphaFoldDB" id="A0AAD9JFV5"/>
<comment type="caution">
    <text evidence="1">The sequence shown here is derived from an EMBL/GenBank/DDBJ whole genome shotgun (WGS) entry which is preliminary data.</text>
</comment>
<sequence length="450" mass="51226">MDSKGRCETETRRPPCREASRRQSACRMAAYLTQLADEKATKADATTLTWSTYVRRLTTTIVNRALRISSRLSEHFDRPADCRRGVDFVEEVQFGPQNGLSPGSAICRLNAAMNAEEQSISRREWRRCLSDDVYLSAETIFPWFSQELFRVLDILKEQNYEHEFTDAIFWKLFPGVQLFLPIPNKIPKPSEKPHFGLVADSQIEVLFVPCIKGSGWPGGVKMQHPFPRQKPFVAKGTESLRHLAQLVEDGQGYALWILEPVLKQTSNSSSAFWLSRKSGILGKPDPTANRLPLWRVSLRPAIRILKGDLTSGLKDTGFGRDVDIGVILSLVRFFRAQHDWLIFENEVVDSAIMHTVKRHLVNTRTTSAMFLKVVAFLGKVARTRSCPAFLMPNLNILRISDADEAEEVATNIQAFLSAIEQDETHLLKYLGYKSRTERLHEKRRKHLETT</sequence>
<name>A0AAD9JFV5_9ANNE</name>
<evidence type="ECO:0000313" key="1">
    <source>
        <dbReference type="EMBL" id="KAK2152367.1"/>
    </source>
</evidence>
<accession>A0AAD9JFV5</accession>
<evidence type="ECO:0000313" key="2">
    <source>
        <dbReference type="Proteomes" id="UP001208570"/>
    </source>
</evidence>